<dbReference type="STRING" id="215637.A0A4P9ZW72"/>
<dbReference type="GO" id="GO:0004571">
    <property type="term" value="F:mannosyl-oligosaccharide 1,2-alpha-mannosidase activity"/>
    <property type="evidence" value="ECO:0007669"/>
    <property type="project" value="UniProtKB-EC"/>
</dbReference>
<gene>
    <name evidence="14" type="ORF">BJ085DRAFT_673</name>
</gene>
<evidence type="ECO:0000256" key="10">
    <source>
        <dbReference type="PIRSR" id="PIRSR601382-1"/>
    </source>
</evidence>
<sequence>WTARRNQVVDAFRHAWKGYRQDAFGSDEYAPMAHRGFNLSSRGLGYTIVDSLDTMLIMNLDAEYKEARDWVAHSLDFNIEGDAVSVFETNIRTLGGLLSAHHLSKQDPIYLTLAVDLADRLMKAWTLNNDYPSKFVYLALSPEGSPERIAENQNMESWKTSLISLAEVGTLQLEFAYLSHLTKDPKYHRKAQAVMRSIQQITPLDGLWPVFMDPFNNSPYSGDITMGAHGDSYYEYLLKQWIQTRGHADQKVYRDMYDASVEGVKRHLVRQTVSTNIALVHHLKSPYKPQFFPKAEHLSCFLPGLLALGATRGYSLAEIQAGRTAQGTPITHTMQVRDQEDLDLAEKLAYGCWQLYDFTATGLAPEMVRFRGYQREGSPYLTRTSAAQKYIGLPRTQCDFDIPPDRGFNLLRPETIESLFILWRITKKVEYREMGWKIFMAFEKFARLESGGYTSLHDVTVVPPPREDKMETFFLAETLKYLYLLFSPDSVVPLTEYVFNTEAHPFP</sequence>
<dbReference type="GO" id="GO:0005509">
    <property type="term" value="F:calcium ion binding"/>
    <property type="evidence" value="ECO:0007669"/>
    <property type="project" value="InterPro"/>
</dbReference>
<feature type="active site" evidence="10">
    <location>
        <position position="414"/>
    </location>
</feature>
<feature type="non-terminal residue" evidence="14">
    <location>
        <position position="507"/>
    </location>
</feature>
<dbReference type="SUPFAM" id="SSF48225">
    <property type="entry name" value="Seven-hairpin glycosidases"/>
    <property type="match status" value="1"/>
</dbReference>
<comment type="catalytic activity">
    <reaction evidence="9">
        <text>N(4)-(alpha-D-Man-(1-&gt;2)-alpha-D-Man-(1-&gt;2)-alpha-D-Man-(1-&gt;3)-[alpha-D-Man-(1-&gt;2)-alpha-D-Man-(1-&gt;3)-[alpha-D-Man-(1-&gt;2)-alpha-D-Man-(1-&gt;6)]-alpha-D-Man-(1-&gt;6)]-beta-D-Man-(1-&gt;4)-beta-D-GlcNAc-(1-&gt;4)-beta-D-GlcNAc)-L-asparaginyl-[protein] (N-glucan mannose isomer 9A1,2,3B1,2,3) + 4 H2O = N(4)-(alpha-D-Man-(1-&gt;3)-[alpha-D-Man-(1-&gt;3)-[alpha-D-Man-(1-&gt;6)]-alpha-D-Man-(1-&gt;6)]-beta-D-Man-(1-&gt;4)-beta-D-GlcNAc-(1-&gt;4)-beta-D-GlcNAc)-L-asparaginyl-[protein] (N-glucan mannose isomer 5A1,2) + 4 beta-D-mannose</text>
        <dbReference type="Rhea" id="RHEA:56008"/>
        <dbReference type="Rhea" id="RHEA-COMP:14356"/>
        <dbReference type="Rhea" id="RHEA-COMP:14367"/>
        <dbReference type="ChEBI" id="CHEBI:15377"/>
        <dbReference type="ChEBI" id="CHEBI:28563"/>
        <dbReference type="ChEBI" id="CHEBI:59087"/>
        <dbReference type="ChEBI" id="CHEBI:139493"/>
        <dbReference type="EC" id="3.2.1.113"/>
    </reaction>
</comment>
<feature type="active site" description="Proton donor" evidence="10">
    <location>
        <position position="366"/>
    </location>
</feature>
<dbReference type="Gene3D" id="1.50.10.10">
    <property type="match status" value="1"/>
</dbReference>
<evidence type="ECO:0000256" key="12">
    <source>
        <dbReference type="PIRSR" id="PIRSR601382-3"/>
    </source>
</evidence>
<evidence type="ECO:0000256" key="11">
    <source>
        <dbReference type="PIRSR" id="PIRSR601382-2"/>
    </source>
</evidence>
<comment type="catalytic activity">
    <reaction evidence="8">
        <text>N(4)-(alpha-D-Man-(1-&gt;2)-alpha-D-Man-(1-&gt;2)-alpha-D-Man-(1-&gt;3)-[alpha-D-Man-(1-&gt;3)-[alpha-D-Man-(1-&gt;2)-alpha-D-Man-(1-&gt;6)]-alpha-D-Man-(1-&gt;6)]-beta-D-Man-(1-&gt;4)-beta-D-GlcNAc-(1-&gt;4)-beta-D-GlcNAc)-L-asparaginyl-[protein] (N-glucan mannose isomer 8A1,2,3B1,3) + 3 H2O = N(4)-(alpha-D-Man-(1-&gt;3)-[alpha-D-Man-(1-&gt;3)-[alpha-D-Man-(1-&gt;6)]-alpha-D-Man-(1-&gt;6)]-beta-D-Man-(1-&gt;4)-beta-D-GlcNAc-(1-&gt;4)-beta-D-GlcNAc)-L-asparaginyl-[protein] (N-glucan mannose isomer 5A1,2) + 3 beta-D-mannose</text>
        <dbReference type="Rhea" id="RHEA:56028"/>
        <dbReference type="Rhea" id="RHEA-COMP:14358"/>
        <dbReference type="Rhea" id="RHEA-COMP:14367"/>
        <dbReference type="ChEBI" id="CHEBI:15377"/>
        <dbReference type="ChEBI" id="CHEBI:28563"/>
        <dbReference type="ChEBI" id="CHEBI:59087"/>
        <dbReference type="ChEBI" id="CHEBI:60628"/>
        <dbReference type="EC" id="3.2.1.113"/>
    </reaction>
</comment>
<feature type="binding site" evidence="11">
    <location>
        <position position="501"/>
    </location>
    <ligand>
        <name>Ca(2+)</name>
        <dbReference type="ChEBI" id="CHEBI:29108"/>
    </ligand>
</feature>
<evidence type="ECO:0000256" key="13">
    <source>
        <dbReference type="RuleBase" id="RU361193"/>
    </source>
</evidence>
<evidence type="ECO:0000256" key="4">
    <source>
        <dbReference type="ARBA" id="ARBA00022723"/>
    </source>
</evidence>
<evidence type="ECO:0000256" key="1">
    <source>
        <dbReference type="ARBA" id="ARBA00001913"/>
    </source>
</evidence>
<name>A0A4P9ZW72_9FUNG</name>
<evidence type="ECO:0000256" key="6">
    <source>
        <dbReference type="ARBA" id="ARBA00022837"/>
    </source>
</evidence>
<comment type="cofactor">
    <cofactor evidence="1 11">
        <name>Ca(2+)</name>
        <dbReference type="ChEBI" id="CHEBI:29108"/>
    </cofactor>
</comment>
<dbReference type="EC" id="3.2.1.-" evidence="13"/>
<dbReference type="Pfam" id="PF01532">
    <property type="entry name" value="Glyco_hydro_47"/>
    <property type="match status" value="1"/>
</dbReference>
<dbReference type="GO" id="GO:0005783">
    <property type="term" value="C:endoplasmic reticulum"/>
    <property type="evidence" value="ECO:0007669"/>
    <property type="project" value="TreeGrafter"/>
</dbReference>
<reference evidence="15" key="1">
    <citation type="journal article" date="2018" name="Nat. Microbiol.">
        <title>Leveraging single-cell genomics to expand the fungal tree of life.</title>
        <authorList>
            <person name="Ahrendt S.R."/>
            <person name="Quandt C.A."/>
            <person name="Ciobanu D."/>
            <person name="Clum A."/>
            <person name="Salamov A."/>
            <person name="Andreopoulos B."/>
            <person name="Cheng J.F."/>
            <person name="Woyke T."/>
            <person name="Pelin A."/>
            <person name="Henrissat B."/>
            <person name="Reynolds N.K."/>
            <person name="Benny G.L."/>
            <person name="Smith M.E."/>
            <person name="James T.Y."/>
            <person name="Grigoriev I.V."/>
        </authorList>
    </citation>
    <scope>NUCLEOTIDE SEQUENCE [LARGE SCALE GENOMIC DNA]</scope>
    <source>
        <strain evidence="15">RSA 468</strain>
    </source>
</reference>
<dbReference type="Proteomes" id="UP000268162">
    <property type="component" value="Unassembled WGS sequence"/>
</dbReference>
<feature type="active site" evidence="10">
    <location>
        <position position="231"/>
    </location>
</feature>
<dbReference type="InterPro" id="IPR001382">
    <property type="entry name" value="Glyco_hydro_47"/>
</dbReference>
<feature type="disulfide bond" evidence="12">
    <location>
        <begin position="300"/>
        <end position="352"/>
    </location>
</feature>
<keyword evidence="5 13" id="KW-0378">Hydrolase</keyword>
<dbReference type="InterPro" id="IPR012341">
    <property type="entry name" value="6hp_glycosidase-like_sf"/>
</dbReference>
<keyword evidence="6 11" id="KW-0106">Calcium</keyword>
<keyword evidence="13" id="KW-0326">Glycosidase</keyword>
<evidence type="ECO:0000313" key="14">
    <source>
        <dbReference type="EMBL" id="RKP37885.1"/>
    </source>
</evidence>
<dbReference type="PRINTS" id="PR00747">
    <property type="entry name" value="GLYHDRLASE47"/>
</dbReference>
<evidence type="ECO:0000256" key="8">
    <source>
        <dbReference type="ARBA" id="ARBA00047669"/>
    </source>
</evidence>
<protein>
    <recommendedName>
        <fullName evidence="13">alpha-1,2-Mannosidase</fullName>
        <ecNumber evidence="13">3.2.1.-</ecNumber>
    </recommendedName>
</protein>
<evidence type="ECO:0000256" key="2">
    <source>
        <dbReference type="ARBA" id="ARBA00004922"/>
    </source>
</evidence>
<dbReference type="GO" id="GO:0036503">
    <property type="term" value="P:ERAD pathway"/>
    <property type="evidence" value="ECO:0007669"/>
    <property type="project" value="UniProtKB-ARBA"/>
</dbReference>
<keyword evidence="15" id="KW-1185">Reference proteome</keyword>
<organism evidence="14 15">
    <name type="scientific">Dimargaris cristalligena</name>
    <dbReference type="NCBI Taxonomy" id="215637"/>
    <lineage>
        <taxon>Eukaryota</taxon>
        <taxon>Fungi</taxon>
        <taxon>Fungi incertae sedis</taxon>
        <taxon>Zoopagomycota</taxon>
        <taxon>Kickxellomycotina</taxon>
        <taxon>Dimargaritomycetes</taxon>
        <taxon>Dimargaritales</taxon>
        <taxon>Dimargaritaceae</taxon>
        <taxon>Dimargaris</taxon>
    </lineage>
</organism>
<evidence type="ECO:0000313" key="15">
    <source>
        <dbReference type="Proteomes" id="UP000268162"/>
    </source>
</evidence>
<accession>A0A4P9ZW72</accession>
<evidence type="ECO:0000256" key="5">
    <source>
        <dbReference type="ARBA" id="ARBA00022801"/>
    </source>
</evidence>
<dbReference type="InterPro" id="IPR036026">
    <property type="entry name" value="Seven-hairpin_glycosidases"/>
</dbReference>
<feature type="non-terminal residue" evidence="14">
    <location>
        <position position="1"/>
    </location>
</feature>
<evidence type="ECO:0000256" key="3">
    <source>
        <dbReference type="ARBA" id="ARBA00007658"/>
    </source>
</evidence>
<feature type="active site" description="Proton donor" evidence="10">
    <location>
        <position position="88"/>
    </location>
</feature>
<keyword evidence="4 11" id="KW-0479">Metal-binding</keyword>
<dbReference type="PANTHER" id="PTHR11742:SF55">
    <property type="entry name" value="ENDOPLASMIC RETICULUM MANNOSYL-OLIGOSACCHARIDE 1,2-ALPHA-MANNOSIDASE"/>
    <property type="match status" value="1"/>
</dbReference>
<dbReference type="GO" id="GO:0016020">
    <property type="term" value="C:membrane"/>
    <property type="evidence" value="ECO:0007669"/>
    <property type="project" value="InterPro"/>
</dbReference>
<dbReference type="PANTHER" id="PTHR11742">
    <property type="entry name" value="MANNOSYL-OLIGOSACCHARIDE ALPHA-1,2-MANNOSIDASE-RELATED"/>
    <property type="match status" value="1"/>
</dbReference>
<dbReference type="EMBL" id="ML002434">
    <property type="protein sequence ID" value="RKP37885.1"/>
    <property type="molecule type" value="Genomic_DNA"/>
</dbReference>
<keyword evidence="7 12" id="KW-1015">Disulfide bond</keyword>
<dbReference type="GO" id="GO:0005975">
    <property type="term" value="P:carbohydrate metabolic process"/>
    <property type="evidence" value="ECO:0007669"/>
    <property type="project" value="InterPro"/>
</dbReference>
<comment type="similarity">
    <text evidence="3 13">Belongs to the glycosyl hydrolase 47 family.</text>
</comment>
<comment type="pathway">
    <text evidence="2">Protein modification; protein glycosylation.</text>
</comment>
<evidence type="ECO:0000256" key="7">
    <source>
        <dbReference type="ARBA" id="ARBA00023157"/>
    </source>
</evidence>
<dbReference type="AlphaFoldDB" id="A0A4P9ZW72"/>
<evidence type="ECO:0000256" key="9">
    <source>
        <dbReference type="ARBA" id="ARBA00048605"/>
    </source>
</evidence>
<proteinExistence type="inferred from homology"/>
<dbReference type="InterPro" id="IPR050749">
    <property type="entry name" value="Glycosyl_Hydrolase_47"/>
</dbReference>